<evidence type="ECO:0000256" key="1">
    <source>
        <dbReference type="SAM" id="MobiDB-lite"/>
    </source>
</evidence>
<dbReference type="AlphaFoldDB" id="A0A1F5JWK4"/>
<feature type="domain" description="DNA topoisomerase type IA zn finger" evidence="2">
    <location>
        <begin position="4"/>
        <end position="13"/>
    </location>
</feature>
<proteinExistence type="predicted"/>
<evidence type="ECO:0000313" key="3">
    <source>
        <dbReference type="EMBL" id="OGE33026.1"/>
    </source>
</evidence>
<sequence length="177" mass="19262">MADENCPKCGAPLGDITETKTGKKLQRCTAGSWNAETHQTQGCDYVKWLEVPPQELDEKCPKCGANLILATTRFGKKMKKCSTGGWDPQEKKAIGCDYVEWINGTSEPLDMDCPSCGEKLVLFTTSSGKKMEKCSTAGWDSSTKAPTGCTYVKWLKPGEVPTSNAGEEFLPPEPKEG</sequence>
<reference evidence="3 4" key="1">
    <citation type="journal article" date="2016" name="Nat. Commun.">
        <title>Thousands of microbial genomes shed light on interconnected biogeochemical processes in an aquifer system.</title>
        <authorList>
            <person name="Anantharaman K."/>
            <person name="Brown C.T."/>
            <person name="Hug L.A."/>
            <person name="Sharon I."/>
            <person name="Castelle C.J."/>
            <person name="Probst A.J."/>
            <person name="Thomas B.C."/>
            <person name="Singh A."/>
            <person name="Wilkins M.J."/>
            <person name="Karaoz U."/>
            <person name="Brodie E.L."/>
            <person name="Williams K.H."/>
            <person name="Hubbard S.S."/>
            <person name="Banfield J.F."/>
        </authorList>
    </citation>
    <scope>NUCLEOTIDE SEQUENCE [LARGE SCALE GENOMIC DNA]</scope>
</reference>
<dbReference type="GO" id="GO:0003677">
    <property type="term" value="F:DNA binding"/>
    <property type="evidence" value="ECO:0007669"/>
    <property type="project" value="InterPro"/>
</dbReference>
<comment type="caution">
    <text evidence="3">The sequence shown here is derived from an EMBL/GenBank/DDBJ whole genome shotgun (WGS) entry which is preliminary data.</text>
</comment>
<protein>
    <recommendedName>
        <fullName evidence="2">DNA topoisomerase type IA zn finger domain-containing protein</fullName>
    </recommendedName>
</protein>
<dbReference type="EMBL" id="MFCV01000016">
    <property type="protein sequence ID" value="OGE33026.1"/>
    <property type="molecule type" value="Genomic_DNA"/>
</dbReference>
<dbReference type="GO" id="GO:0006265">
    <property type="term" value="P:DNA topological change"/>
    <property type="evidence" value="ECO:0007669"/>
    <property type="project" value="InterPro"/>
</dbReference>
<dbReference type="Pfam" id="PF01396">
    <property type="entry name" value="Zn_ribbon_Top1"/>
    <property type="match status" value="3"/>
</dbReference>
<organism evidence="3 4">
    <name type="scientific">Candidatus Daviesbacteria bacterium RIFCSPHIGHO2_02_FULL_36_13</name>
    <dbReference type="NCBI Taxonomy" id="1797768"/>
    <lineage>
        <taxon>Bacteria</taxon>
        <taxon>Candidatus Daviesiibacteriota</taxon>
    </lineage>
</organism>
<dbReference type="InterPro" id="IPR013498">
    <property type="entry name" value="Topo_IA_Znf"/>
</dbReference>
<evidence type="ECO:0000313" key="4">
    <source>
        <dbReference type="Proteomes" id="UP000176902"/>
    </source>
</evidence>
<feature type="domain" description="DNA topoisomerase type IA zn finger" evidence="2">
    <location>
        <begin position="112"/>
        <end position="128"/>
    </location>
</feature>
<dbReference type="Proteomes" id="UP000176902">
    <property type="component" value="Unassembled WGS sequence"/>
</dbReference>
<dbReference type="STRING" id="1797768.A3C59_01120"/>
<feature type="domain" description="DNA topoisomerase type IA zn finger" evidence="2">
    <location>
        <begin position="57"/>
        <end position="76"/>
    </location>
</feature>
<dbReference type="GO" id="GO:0005694">
    <property type="term" value="C:chromosome"/>
    <property type="evidence" value="ECO:0007669"/>
    <property type="project" value="InterPro"/>
</dbReference>
<dbReference type="GO" id="GO:0003916">
    <property type="term" value="F:DNA topoisomerase activity"/>
    <property type="evidence" value="ECO:0007669"/>
    <property type="project" value="InterPro"/>
</dbReference>
<evidence type="ECO:0000259" key="2">
    <source>
        <dbReference type="Pfam" id="PF01396"/>
    </source>
</evidence>
<accession>A0A1F5JWK4</accession>
<feature type="region of interest" description="Disordered" evidence="1">
    <location>
        <begin position="158"/>
        <end position="177"/>
    </location>
</feature>
<name>A0A1F5JWK4_9BACT</name>
<gene>
    <name evidence="3" type="ORF">A3C59_01120</name>
</gene>